<evidence type="ECO:0000256" key="1">
    <source>
        <dbReference type="ARBA" id="ARBA00002521"/>
    </source>
</evidence>
<comment type="catalytic activity">
    <reaction evidence="6 7">
        <text>Release of N-terminal amino acids, preferentially methionine, from peptides and arylamides.</text>
        <dbReference type="EC" id="3.4.11.18"/>
    </reaction>
</comment>
<dbReference type="CDD" id="cd01086">
    <property type="entry name" value="MetAP1"/>
    <property type="match status" value="1"/>
</dbReference>
<evidence type="ECO:0000256" key="3">
    <source>
        <dbReference type="ARBA" id="ARBA00022670"/>
    </source>
</evidence>
<organism evidence="8 9">
    <name type="scientific">Pseudomonas putida</name>
    <name type="common">Arthrobacter siderocapsulatus</name>
    <dbReference type="NCBI Taxonomy" id="303"/>
    <lineage>
        <taxon>Bacteria</taxon>
        <taxon>Pseudomonadati</taxon>
        <taxon>Pseudomonadota</taxon>
        <taxon>Gammaproteobacteria</taxon>
        <taxon>Pseudomonadales</taxon>
        <taxon>Pseudomonadaceae</taxon>
        <taxon>Pseudomonas</taxon>
    </lineage>
</organism>
<feature type="binding site" evidence="6">
    <location>
        <position position="229"/>
    </location>
    <ligand>
        <name>a divalent metal cation</name>
        <dbReference type="ChEBI" id="CHEBI:60240"/>
        <label>2</label>
        <note>catalytic</note>
    </ligand>
</feature>
<dbReference type="RefSeq" id="WP_080676024.1">
    <property type="nucleotide sequence ID" value="NZ_CP007620.1"/>
</dbReference>
<comment type="caution">
    <text evidence="8">The sequence shown here is derived from an EMBL/GenBank/DDBJ whole genome shotgun (WGS) entry which is preliminary data.</text>
</comment>
<accession>A0A059USL9</accession>
<feature type="binding site" evidence="6">
    <location>
        <position position="104"/>
    </location>
    <ligand>
        <name>substrate</name>
    </ligand>
</feature>
<dbReference type="GO" id="GO:0070006">
    <property type="term" value="F:metalloaminopeptidase activity"/>
    <property type="evidence" value="ECO:0007669"/>
    <property type="project" value="UniProtKB-UniRule"/>
</dbReference>
<keyword evidence="5 6" id="KW-0378">Hydrolase</keyword>
<evidence type="ECO:0000256" key="5">
    <source>
        <dbReference type="ARBA" id="ARBA00022801"/>
    </source>
</evidence>
<comment type="subunit">
    <text evidence="6">Monomer.</text>
</comment>
<keyword evidence="3 6" id="KW-0645">Protease</keyword>
<dbReference type="HAMAP" id="MF_01974">
    <property type="entry name" value="MetAP_1"/>
    <property type="match status" value="1"/>
</dbReference>
<dbReference type="SUPFAM" id="SSF55920">
    <property type="entry name" value="Creatinase/aminopeptidase"/>
    <property type="match status" value="1"/>
</dbReference>
<comment type="function">
    <text evidence="1 6">Removes the N-terminal methionine from nascent proteins. The N-terminal methionine is often cleaved when the second residue in the primary sequence is small and uncharged (Met-Ala-, Cys, Gly, Pro, Ser, Thr, or Val). Requires deformylation of the N(alpha)-formylated initiator methionine before it can be hydrolyzed.</text>
</comment>
<evidence type="ECO:0000313" key="9">
    <source>
        <dbReference type="Proteomes" id="UP000278162"/>
    </source>
</evidence>
<feature type="binding site" evidence="6">
    <location>
        <position position="260"/>
    </location>
    <ligand>
        <name>a divalent metal cation</name>
        <dbReference type="ChEBI" id="CHEBI:60240"/>
        <label>2</label>
        <note>catalytic</note>
    </ligand>
</feature>
<gene>
    <name evidence="6 8" type="primary">map</name>
    <name evidence="8" type="ORF">EFK07_06745</name>
</gene>
<dbReference type="Proteomes" id="UP000278162">
    <property type="component" value="Unassembled WGS sequence"/>
</dbReference>
<comment type="cofactor">
    <cofactor evidence="6">
        <name>Co(2+)</name>
        <dbReference type="ChEBI" id="CHEBI:48828"/>
    </cofactor>
    <cofactor evidence="6">
        <name>Zn(2+)</name>
        <dbReference type="ChEBI" id="CHEBI:29105"/>
    </cofactor>
    <cofactor evidence="6">
        <name>Mn(2+)</name>
        <dbReference type="ChEBI" id="CHEBI:29035"/>
    </cofactor>
    <cofactor evidence="6">
        <name>Fe(2+)</name>
        <dbReference type="ChEBI" id="CHEBI:29033"/>
    </cofactor>
    <text evidence="6">Binds 2 divalent metal cations per subunit. Has a high-affinity and a low affinity metal-binding site. The true nature of the physiological cofactor is under debate. The enzyme is active with cobalt, zinc, manganese or divalent iron ions. Most likely, methionine aminopeptidases function as mononuclear Fe(2+)-metalloproteases under physiological conditions, and the catalytically relevant metal-binding site has been assigned to the histidine-containing high-affinity site.</text>
</comment>
<evidence type="ECO:0000256" key="4">
    <source>
        <dbReference type="ARBA" id="ARBA00022723"/>
    </source>
</evidence>
<dbReference type="OrthoDB" id="9802055at2"/>
<name>A0A059USL9_PSEPU</name>
<dbReference type="GO" id="GO:0046872">
    <property type="term" value="F:metal ion binding"/>
    <property type="evidence" value="ECO:0007669"/>
    <property type="project" value="UniProtKB-UniRule"/>
</dbReference>
<keyword evidence="2 6" id="KW-0031">Aminopeptidase</keyword>
<comment type="similarity">
    <text evidence="6">Belongs to the peptidase M24A family. Methionine aminopeptidase type 1 subfamily.</text>
</comment>
<dbReference type="Gene3D" id="3.90.230.10">
    <property type="entry name" value="Creatinase/methionine aminopeptidase superfamily"/>
    <property type="match status" value="1"/>
</dbReference>
<proteinExistence type="inferred from homology"/>
<dbReference type="InterPro" id="IPR036005">
    <property type="entry name" value="Creatinase/aminopeptidase-like"/>
</dbReference>
<sequence>MRWQPRTPWRYAGAHSSMSHCPPPMSQVIIKTPAQLDLMRRAGQLLAQVFADLDSFIRPGVTTMQINDRAEAFIVGTLKARPASKGQYGFPYSLNTSVDHVVCHGMPKVDEVLKEGSIINVDITLEQGGYIADSSKMYSIGPISDEAQRLVDTTYDALWKGIEQVRPGATLGDIGHAIQTHAEAAGYSVVREYCGHGIGQQMHEGPEVLHIGQRGMGLKLKPGMVFTIEPMINQGGRGTRTLKDGWTVITRDHSLSAQWEHTVAVTEDGVEVLTLREEERRR</sequence>
<dbReference type="PANTHER" id="PTHR43330:SF27">
    <property type="entry name" value="METHIONINE AMINOPEPTIDASE"/>
    <property type="match status" value="1"/>
</dbReference>
<dbReference type="Pfam" id="PF00557">
    <property type="entry name" value="Peptidase_M24"/>
    <property type="match status" value="1"/>
</dbReference>
<dbReference type="InterPro" id="IPR000994">
    <property type="entry name" value="Pept_M24"/>
</dbReference>
<dbReference type="EMBL" id="RJAI01000014">
    <property type="protein sequence ID" value="RNF92590.1"/>
    <property type="molecule type" value="Genomic_DNA"/>
</dbReference>
<dbReference type="PRINTS" id="PR00599">
    <property type="entry name" value="MAPEPTIDASE"/>
</dbReference>
<dbReference type="AlphaFoldDB" id="A0A059USL9"/>
<dbReference type="GO" id="GO:0005829">
    <property type="term" value="C:cytosol"/>
    <property type="evidence" value="ECO:0007669"/>
    <property type="project" value="TreeGrafter"/>
</dbReference>
<evidence type="ECO:0000256" key="2">
    <source>
        <dbReference type="ARBA" id="ARBA00022438"/>
    </source>
</evidence>
<feature type="binding site" evidence="6">
    <location>
        <position position="196"/>
    </location>
    <ligand>
        <name>a divalent metal cation</name>
        <dbReference type="ChEBI" id="CHEBI:60240"/>
        <label>2</label>
        <note>catalytic</note>
    </ligand>
</feature>
<evidence type="ECO:0000313" key="8">
    <source>
        <dbReference type="EMBL" id="RNF92590.1"/>
    </source>
</evidence>
<dbReference type="InterPro" id="IPR002467">
    <property type="entry name" value="Pept_M24A_MAP1"/>
</dbReference>
<evidence type="ECO:0000256" key="7">
    <source>
        <dbReference type="RuleBase" id="RU003653"/>
    </source>
</evidence>
<dbReference type="EC" id="3.4.11.18" evidence="6 7"/>
<feature type="binding site" evidence="6">
    <location>
        <position position="203"/>
    </location>
    <ligand>
        <name>substrate</name>
    </ligand>
</feature>
<dbReference type="GO" id="GO:0004239">
    <property type="term" value="F:initiator methionyl aminopeptidase activity"/>
    <property type="evidence" value="ECO:0007669"/>
    <property type="project" value="UniProtKB-UniRule"/>
</dbReference>
<feature type="binding site" evidence="6">
    <location>
        <position position="122"/>
    </location>
    <ligand>
        <name>a divalent metal cation</name>
        <dbReference type="ChEBI" id="CHEBI:60240"/>
        <label>1</label>
    </ligand>
</feature>
<protein>
    <recommendedName>
        <fullName evidence="6 7">Methionine aminopeptidase</fullName>
        <shortName evidence="6">MAP</shortName>
        <shortName evidence="6">MetAP</shortName>
        <ecNumber evidence="6 7">3.4.11.18</ecNumber>
    </recommendedName>
    <alternativeName>
        <fullName evidence="6">Peptidase M</fullName>
    </alternativeName>
</protein>
<feature type="binding site" evidence="6">
    <location>
        <position position="133"/>
    </location>
    <ligand>
        <name>a divalent metal cation</name>
        <dbReference type="ChEBI" id="CHEBI:60240"/>
        <label>2</label>
        <note>catalytic</note>
    </ligand>
</feature>
<feature type="binding site" evidence="6">
    <location>
        <position position="260"/>
    </location>
    <ligand>
        <name>a divalent metal cation</name>
        <dbReference type="ChEBI" id="CHEBI:60240"/>
        <label>1</label>
    </ligand>
</feature>
<reference evidence="8 9" key="1">
    <citation type="submission" date="2018-10" db="EMBL/GenBank/DDBJ databases">
        <title>An outbreak of IMP-63 producing strain in France.</title>
        <authorList>
            <person name="Bour M."/>
            <person name="Liapis E."/>
            <person name="Plesiat P."/>
        </authorList>
    </citation>
    <scope>NUCLEOTIDE SEQUENCE [LARGE SCALE GENOMIC DNA]</scope>
    <source>
        <strain evidence="8 9">12917</strain>
    </source>
</reference>
<dbReference type="PANTHER" id="PTHR43330">
    <property type="entry name" value="METHIONINE AMINOPEPTIDASE"/>
    <property type="match status" value="1"/>
</dbReference>
<evidence type="ECO:0000256" key="6">
    <source>
        <dbReference type="HAMAP-Rule" id="MF_01974"/>
    </source>
</evidence>
<dbReference type="KEGG" id="ppud:DW66_1277"/>
<dbReference type="InterPro" id="IPR001714">
    <property type="entry name" value="Pept_M24_MAP"/>
</dbReference>
<dbReference type="GO" id="GO:0006508">
    <property type="term" value="P:proteolysis"/>
    <property type="evidence" value="ECO:0007669"/>
    <property type="project" value="UniProtKB-KW"/>
</dbReference>
<dbReference type="NCBIfam" id="TIGR00500">
    <property type="entry name" value="met_pdase_I"/>
    <property type="match status" value="1"/>
</dbReference>
<keyword evidence="4 6" id="KW-0479">Metal-binding</keyword>
<feature type="binding site" evidence="6">
    <location>
        <position position="133"/>
    </location>
    <ligand>
        <name>a divalent metal cation</name>
        <dbReference type="ChEBI" id="CHEBI:60240"/>
        <label>1</label>
    </ligand>
</feature>